<dbReference type="GeneID" id="94335798"/>
<evidence type="ECO:0000313" key="2">
    <source>
        <dbReference type="EMBL" id="KAK2196258.1"/>
    </source>
</evidence>
<evidence type="ECO:0000256" key="1">
    <source>
        <dbReference type="SAM" id="Phobius"/>
    </source>
</evidence>
<evidence type="ECO:0000313" key="3">
    <source>
        <dbReference type="EMBL" id="KAK2196259.1"/>
    </source>
</evidence>
<dbReference type="RefSeq" id="XP_067803100.1">
    <property type="nucleotide sequence ID" value="XM_067946536.1"/>
</dbReference>
<keyword evidence="4" id="KW-1185">Reference proteome</keyword>
<reference evidence="2" key="1">
    <citation type="journal article" date="2023" name="Nat. Microbiol.">
        <title>Babesia duncani multi-omics identifies virulence factors and drug targets.</title>
        <authorList>
            <person name="Singh P."/>
            <person name="Lonardi S."/>
            <person name="Liang Q."/>
            <person name="Vydyam P."/>
            <person name="Khabirova E."/>
            <person name="Fang T."/>
            <person name="Gihaz S."/>
            <person name="Thekkiniath J."/>
            <person name="Munshi M."/>
            <person name="Abel S."/>
            <person name="Ciampossin L."/>
            <person name="Batugedara G."/>
            <person name="Gupta M."/>
            <person name="Lu X.M."/>
            <person name="Lenz T."/>
            <person name="Chakravarty S."/>
            <person name="Cornillot E."/>
            <person name="Hu Y."/>
            <person name="Ma W."/>
            <person name="Gonzalez L.M."/>
            <person name="Sanchez S."/>
            <person name="Estrada K."/>
            <person name="Sanchez-Flores A."/>
            <person name="Montero E."/>
            <person name="Harb O.S."/>
            <person name="Le Roch K.G."/>
            <person name="Mamoun C.B."/>
        </authorList>
    </citation>
    <scope>NUCLEOTIDE SEQUENCE</scope>
    <source>
        <strain evidence="2">WA1</strain>
    </source>
</reference>
<sequence length="231" mass="25547">MILYHHLTSPRIVSFDLIYHAYQGAGGSYQKYVGLNDLVFGRLSDANLKLNTELTDSGSESNLESEATTAIKNALKDYSGKEEAYKTEFERVYNNAKTADSSLSANDFSSVDVIKGKLTELDDEEEKSAYAVAAYKVYKKESDPSKETKAKEAGARAAAKYAAGKNVLGEKFGASPLDVPATDFGKKAAGYAMTFGIFWNNLFSVYFLYLMDAHLSNFFMYTGLDVYPSYR</sequence>
<protein>
    <submittedName>
        <fullName evidence="2">Uncharacterized protein</fullName>
    </submittedName>
</protein>
<organism evidence="2 4">
    <name type="scientific">Babesia duncani</name>
    <dbReference type="NCBI Taxonomy" id="323732"/>
    <lineage>
        <taxon>Eukaryota</taxon>
        <taxon>Sar</taxon>
        <taxon>Alveolata</taxon>
        <taxon>Apicomplexa</taxon>
        <taxon>Aconoidasida</taxon>
        <taxon>Piroplasmida</taxon>
        <taxon>Babesiidae</taxon>
        <taxon>Babesia</taxon>
    </lineage>
</organism>
<dbReference type="KEGG" id="bdw:94335798"/>
<dbReference type="AlphaFoldDB" id="A0AAD9PKX1"/>
<keyword evidence="1" id="KW-0472">Membrane</keyword>
<keyword evidence="1" id="KW-1133">Transmembrane helix</keyword>
<dbReference type="EMBL" id="JALLKP010000002">
    <property type="protein sequence ID" value="KAK2196259.1"/>
    <property type="molecule type" value="Genomic_DNA"/>
</dbReference>
<accession>A0AAD9PKX1</accession>
<feature type="transmembrane region" description="Helical" evidence="1">
    <location>
        <begin position="188"/>
        <end position="210"/>
    </location>
</feature>
<comment type="caution">
    <text evidence="2">The sequence shown here is derived from an EMBL/GenBank/DDBJ whole genome shotgun (WGS) entry which is preliminary data.</text>
</comment>
<dbReference type="EMBL" id="JALLKP010000002">
    <property type="protein sequence ID" value="KAK2196258.1"/>
    <property type="molecule type" value="Genomic_DNA"/>
</dbReference>
<dbReference type="Proteomes" id="UP001214638">
    <property type="component" value="Unassembled WGS sequence"/>
</dbReference>
<name>A0AAD9PKX1_9APIC</name>
<keyword evidence="1" id="KW-0812">Transmembrane</keyword>
<proteinExistence type="predicted"/>
<evidence type="ECO:0000313" key="4">
    <source>
        <dbReference type="Proteomes" id="UP001214638"/>
    </source>
</evidence>
<gene>
    <name evidence="2" type="ORF">BdWA1_001500</name>
    <name evidence="3" type="ORF">BdWA1_001501</name>
</gene>